<dbReference type="AlphaFoldDB" id="A0A9P8UV94"/>
<gene>
    <name evidence="7" type="ORF">BKA67DRAFT_652392</name>
</gene>
<dbReference type="GeneID" id="70135049"/>
<keyword evidence="3" id="KW-0157">Chromophore</keyword>
<evidence type="ECO:0000256" key="3">
    <source>
        <dbReference type="ARBA" id="ARBA00022991"/>
    </source>
</evidence>
<evidence type="ECO:0008006" key="9">
    <source>
        <dbReference type="Google" id="ProtNLM"/>
    </source>
</evidence>
<accession>A0A9P8UV94</accession>
<dbReference type="EMBL" id="JAGPXC010000001">
    <property type="protein sequence ID" value="KAH6659141.1"/>
    <property type="molecule type" value="Genomic_DNA"/>
</dbReference>
<feature type="compositionally biased region" description="Basic and acidic residues" evidence="4">
    <location>
        <begin position="425"/>
        <end position="438"/>
    </location>
</feature>
<dbReference type="InterPro" id="IPR016137">
    <property type="entry name" value="RGS"/>
</dbReference>
<feature type="compositionally biased region" description="Basic and acidic residues" evidence="4">
    <location>
        <begin position="1"/>
        <end position="11"/>
    </location>
</feature>
<dbReference type="OrthoDB" id="447251at2759"/>
<dbReference type="GO" id="GO:0005634">
    <property type="term" value="C:nucleus"/>
    <property type="evidence" value="ECO:0007669"/>
    <property type="project" value="TreeGrafter"/>
</dbReference>
<evidence type="ECO:0000259" key="6">
    <source>
        <dbReference type="PROSITE" id="PS50113"/>
    </source>
</evidence>
<comment type="caution">
    <text evidence="7">The sequence shown here is derived from an EMBL/GenBank/DDBJ whole genome shotgun (WGS) entry which is preliminary data.</text>
</comment>
<feature type="region of interest" description="Disordered" evidence="4">
    <location>
        <begin position="420"/>
        <end position="502"/>
    </location>
</feature>
<evidence type="ECO:0000313" key="7">
    <source>
        <dbReference type="EMBL" id="KAH6659141.1"/>
    </source>
</evidence>
<feature type="domain" description="PAC" evidence="6">
    <location>
        <begin position="351"/>
        <end position="404"/>
    </location>
</feature>
<feature type="compositionally biased region" description="Polar residues" evidence="4">
    <location>
        <begin position="24"/>
        <end position="34"/>
    </location>
</feature>
<keyword evidence="8" id="KW-1185">Reference proteome</keyword>
<dbReference type="Gene3D" id="3.30.450.20">
    <property type="entry name" value="PAS domain"/>
    <property type="match status" value="1"/>
</dbReference>
<evidence type="ECO:0000313" key="8">
    <source>
        <dbReference type="Proteomes" id="UP000758603"/>
    </source>
</evidence>
<dbReference type="PROSITE" id="PS50112">
    <property type="entry name" value="PAS"/>
    <property type="match status" value="1"/>
</dbReference>
<dbReference type="Pfam" id="PF13426">
    <property type="entry name" value="PAS_9"/>
    <property type="match status" value="1"/>
</dbReference>
<evidence type="ECO:0000256" key="2">
    <source>
        <dbReference type="ARBA" id="ARBA00022643"/>
    </source>
</evidence>
<dbReference type="InterPro" id="IPR000700">
    <property type="entry name" value="PAS-assoc_C"/>
</dbReference>
<feature type="compositionally biased region" description="Polar residues" evidence="4">
    <location>
        <begin position="452"/>
        <end position="466"/>
    </location>
</feature>
<dbReference type="InterPro" id="IPR044926">
    <property type="entry name" value="RGS_subdomain_2"/>
</dbReference>
<name>A0A9P8UV94_9PEZI</name>
<dbReference type="PROSITE" id="PS50113">
    <property type="entry name" value="PAC"/>
    <property type="match status" value="1"/>
</dbReference>
<dbReference type="SUPFAM" id="SSF55785">
    <property type="entry name" value="PYP-like sensor domain (PAS domain)"/>
    <property type="match status" value="1"/>
</dbReference>
<dbReference type="Proteomes" id="UP000758603">
    <property type="component" value="Unassembled WGS sequence"/>
</dbReference>
<feature type="compositionally biased region" description="Pro residues" evidence="4">
    <location>
        <begin position="45"/>
        <end position="56"/>
    </location>
</feature>
<dbReference type="InterPro" id="IPR000014">
    <property type="entry name" value="PAS"/>
</dbReference>
<proteinExistence type="predicted"/>
<feature type="region of interest" description="Disordered" evidence="4">
    <location>
        <begin position="1"/>
        <end position="63"/>
    </location>
</feature>
<dbReference type="PANTHER" id="PTHR47429:SF2">
    <property type="entry name" value="PROTEIN TWIN LOV 1"/>
    <property type="match status" value="1"/>
</dbReference>
<evidence type="ECO:0000259" key="5">
    <source>
        <dbReference type="PROSITE" id="PS50112"/>
    </source>
</evidence>
<dbReference type="InterPro" id="IPR036305">
    <property type="entry name" value="RGS_sf"/>
</dbReference>
<keyword evidence="2" id="KW-0288">FMN</keyword>
<feature type="domain" description="PAS" evidence="5">
    <location>
        <begin position="298"/>
        <end position="347"/>
    </location>
</feature>
<dbReference type="RefSeq" id="XP_045963272.1">
    <property type="nucleotide sequence ID" value="XM_046106158.1"/>
</dbReference>
<evidence type="ECO:0000256" key="4">
    <source>
        <dbReference type="SAM" id="MobiDB-lite"/>
    </source>
</evidence>
<feature type="compositionally biased region" description="Basic residues" evidence="4">
    <location>
        <begin position="439"/>
        <end position="448"/>
    </location>
</feature>
<reference evidence="7" key="1">
    <citation type="journal article" date="2021" name="Nat. Commun.">
        <title>Genetic determinants of endophytism in the Arabidopsis root mycobiome.</title>
        <authorList>
            <person name="Mesny F."/>
            <person name="Miyauchi S."/>
            <person name="Thiergart T."/>
            <person name="Pickel B."/>
            <person name="Atanasova L."/>
            <person name="Karlsson M."/>
            <person name="Huettel B."/>
            <person name="Barry K.W."/>
            <person name="Haridas S."/>
            <person name="Chen C."/>
            <person name="Bauer D."/>
            <person name="Andreopoulos W."/>
            <person name="Pangilinan J."/>
            <person name="LaButti K."/>
            <person name="Riley R."/>
            <person name="Lipzen A."/>
            <person name="Clum A."/>
            <person name="Drula E."/>
            <person name="Henrissat B."/>
            <person name="Kohler A."/>
            <person name="Grigoriev I.V."/>
            <person name="Martin F.M."/>
            <person name="Hacquard S."/>
        </authorList>
    </citation>
    <scope>NUCLEOTIDE SEQUENCE</scope>
    <source>
        <strain evidence="7">MPI-SDFR-AT-0073</strain>
    </source>
</reference>
<keyword evidence="1" id="KW-0285">Flavoprotein</keyword>
<dbReference type="NCBIfam" id="TIGR00229">
    <property type="entry name" value="sensory_box"/>
    <property type="match status" value="1"/>
</dbReference>
<dbReference type="InterPro" id="IPR035965">
    <property type="entry name" value="PAS-like_dom_sf"/>
</dbReference>
<organism evidence="7 8">
    <name type="scientific">Truncatella angustata</name>
    <dbReference type="NCBI Taxonomy" id="152316"/>
    <lineage>
        <taxon>Eukaryota</taxon>
        <taxon>Fungi</taxon>
        <taxon>Dikarya</taxon>
        <taxon>Ascomycota</taxon>
        <taxon>Pezizomycotina</taxon>
        <taxon>Sordariomycetes</taxon>
        <taxon>Xylariomycetidae</taxon>
        <taxon>Amphisphaeriales</taxon>
        <taxon>Sporocadaceae</taxon>
        <taxon>Truncatella</taxon>
    </lineage>
</organism>
<dbReference type="SUPFAM" id="SSF48097">
    <property type="entry name" value="Regulator of G-protein signaling, RGS"/>
    <property type="match status" value="1"/>
</dbReference>
<dbReference type="PANTHER" id="PTHR47429">
    <property type="entry name" value="PROTEIN TWIN LOV 1"/>
    <property type="match status" value="1"/>
</dbReference>
<sequence length="676" mass="74786">MSRTYKAKDPARSTGNPTEFRRMSTPQLPTNFNYMDSVPAVPRVLSPPPTPRSPPPRPDRLSLRLRSNSGLRMHTNDAALSQYTDYQSHGPPSPRKFTYADSIAEHGQHNIDDVLSPRSTRPGSRQGMVWNPTGLNSALPFLDLLGKDSFHLAMENPSIVRHLINYCEGQGCEGSVDFLTKVRQYNTALNEMTTVLTTISSSYTSMGASAPLNLPPMVSRSLNADIKRIAHTIIPSLESVFFESRSHIENDIAQDVFPGFVKRQLVYCAAADLSSDGDALEIEFTGLGTSFCMTDASDSKNAVVVVSEDFGEVTGYSYQETIGKNSAFLQGPFTDPEAIARIQTAMRDGRECVELMLNHHKNGDPFWNLLFLLPLKDSDGHLQYWLGAQVNVSECMGSRRDLLQVLNGGQALASENDSITGSLVRSEHSREAAKEVRPRKNSLAHGRRGSKDLSSSRNWFSTFSRKQSIHCPPSPPPIPEGFDSASMSGSKKSKTSQFSSQKFTAKSQTPVYPPPYSCYMVLRCINSGGPTNQRQTTPSARKKHSSKLMVSFYSDAVLDLLSLPSDIAQADIFHLLAETAHSPSVTKTFKTQVRDSLDQGESISAGILLEKSRKRRASTGTGSKRPTIFDLQSVRGDNYEEKRKNSKHDRFWTHWTPLKDAKGNIDWVVLIINSAI</sequence>
<protein>
    <recommendedName>
        <fullName evidence="9">LOV domain-containing protein</fullName>
    </recommendedName>
</protein>
<dbReference type="Gene3D" id="1.10.167.10">
    <property type="entry name" value="Regulator of G-protein Signalling 4, domain 2"/>
    <property type="match status" value="1"/>
</dbReference>
<dbReference type="CDD" id="cd00130">
    <property type="entry name" value="PAS"/>
    <property type="match status" value="1"/>
</dbReference>
<dbReference type="Pfam" id="PF00615">
    <property type="entry name" value="RGS"/>
    <property type="match status" value="1"/>
</dbReference>
<evidence type="ECO:0000256" key="1">
    <source>
        <dbReference type="ARBA" id="ARBA00022630"/>
    </source>
</evidence>